<name>A0AAW0ZCK2_9HYME</name>
<dbReference type="EMBL" id="JAWNGG020000267">
    <property type="protein sequence ID" value="KAK9295359.1"/>
    <property type="molecule type" value="Genomic_DNA"/>
</dbReference>
<dbReference type="Proteomes" id="UP001432146">
    <property type="component" value="Unassembled WGS sequence"/>
</dbReference>
<feature type="transmembrane region" description="Helical" evidence="1">
    <location>
        <begin position="6"/>
        <end position="29"/>
    </location>
</feature>
<keyword evidence="3" id="KW-1185">Reference proteome</keyword>
<evidence type="ECO:0000256" key="1">
    <source>
        <dbReference type="SAM" id="Phobius"/>
    </source>
</evidence>
<gene>
    <name evidence="2" type="ORF">QLX08_010307</name>
</gene>
<accession>A0AAW0ZCK2</accession>
<comment type="caution">
    <text evidence="2">The sequence shown here is derived from an EMBL/GenBank/DDBJ whole genome shotgun (WGS) entry which is preliminary data.</text>
</comment>
<sequence>MFVKFVSAVVCISCFSYTFYILCNLTYFLSSHNENKGVITVPERGK</sequence>
<proteinExistence type="predicted"/>
<organism evidence="2 3">
    <name type="scientific">Tetragonisca angustula</name>
    <dbReference type="NCBI Taxonomy" id="166442"/>
    <lineage>
        <taxon>Eukaryota</taxon>
        <taxon>Metazoa</taxon>
        <taxon>Ecdysozoa</taxon>
        <taxon>Arthropoda</taxon>
        <taxon>Hexapoda</taxon>
        <taxon>Insecta</taxon>
        <taxon>Pterygota</taxon>
        <taxon>Neoptera</taxon>
        <taxon>Endopterygota</taxon>
        <taxon>Hymenoptera</taxon>
        <taxon>Apocrita</taxon>
        <taxon>Aculeata</taxon>
        <taxon>Apoidea</taxon>
        <taxon>Anthophila</taxon>
        <taxon>Apidae</taxon>
        <taxon>Tetragonisca</taxon>
    </lineage>
</organism>
<keyword evidence="1" id="KW-1133">Transmembrane helix</keyword>
<dbReference type="AlphaFoldDB" id="A0AAW0ZCK2"/>
<evidence type="ECO:0000313" key="3">
    <source>
        <dbReference type="Proteomes" id="UP001432146"/>
    </source>
</evidence>
<keyword evidence="1" id="KW-0472">Membrane</keyword>
<protein>
    <submittedName>
        <fullName evidence="2">Uncharacterized protein</fullName>
    </submittedName>
</protein>
<reference evidence="2 3" key="1">
    <citation type="submission" date="2024-05" db="EMBL/GenBank/DDBJ databases">
        <title>The nuclear and mitochondrial genome assemblies of Tetragonisca angustula (Apidae: Meliponini), a tiny yet remarkable pollinator in the Neotropics.</title>
        <authorList>
            <person name="Ferrari R."/>
            <person name="Ricardo P.C."/>
            <person name="Dias F.C."/>
            <person name="Araujo N.S."/>
            <person name="Soares D.O."/>
            <person name="Zhou Q.-S."/>
            <person name="Zhu C.-D."/>
            <person name="Coutinho L."/>
            <person name="Airas M.C."/>
            <person name="Batista T.M."/>
        </authorList>
    </citation>
    <scope>NUCLEOTIDE SEQUENCE [LARGE SCALE GENOMIC DNA]</scope>
    <source>
        <strain evidence="2">ASF017062</strain>
        <tissue evidence="2">Abdomen</tissue>
    </source>
</reference>
<keyword evidence="1" id="KW-0812">Transmembrane</keyword>
<evidence type="ECO:0000313" key="2">
    <source>
        <dbReference type="EMBL" id="KAK9295359.1"/>
    </source>
</evidence>